<evidence type="ECO:0000313" key="11">
    <source>
        <dbReference type="EMBL" id="QOY91541.1"/>
    </source>
</evidence>
<dbReference type="Gene3D" id="3.90.228.20">
    <property type="match status" value="1"/>
</dbReference>
<dbReference type="NCBIfam" id="TIGR00224">
    <property type="entry name" value="pckA"/>
    <property type="match status" value="1"/>
</dbReference>
<dbReference type="EMBL" id="CP063849">
    <property type="protein sequence ID" value="QOY91541.1"/>
    <property type="molecule type" value="Genomic_DNA"/>
</dbReference>
<dbReference type="RefSeq" id="WP_194453195.1">
    <property type="nucleotide sequence ID" value="NZ_CP063849.1"/>
</dbReference>
<protein>
    <recommendedName>
        <fullName evidence="3 10">Phosphoenolpyruvate carboxykinase (ATP)</fullName>
        <shortName evidence="10">PCK</shortName>
        <shortName evidence="10">PEP carboxykinase</shortName>
        <shortName evidence="10">PEPCK</shortName>
        <ecNumber evidence="3 10">4.1.1.49</ecNumber>
    </recommendedName>
</protein>
<feature type="binding site" evidence="10">
    <location>
        <position position="448"/>
    </location>
    <ligand>
        <name>ATP</name>
        <dbReference type="ChEBI" id="CHEBI:30616"/>
    </ligand>
</feature>
<dbReference type="InterPro" id="IPR015994">
    <property type="entry name" value="PEPCK_ATP_CS"/>
</dbReference>
<evidence type="ECO:0000256" key="8">
    <source>
        <dbReference type="ARBA" id="ARBA00023239"/>
    </source>
</evidence>
<dbReference type="NCBIfam" id="NF006820">
    <property type="entry name" value="PRK09344.1-2"/>
    <property type="match status" value="1"/>
</dbReference>
<dbReference type="Gene3D" id="3.40.449.10">
    <property type="entry name" value="Phosphoenolpyruvate Carboxykinase, domain 1"/>
    <property type="match status" value="1"/>
</dbReference>
<dbReference type="CDD" id="cd00484">
    <property type="entry name" value="PEPCK_ATP"/>
    <property type="match status" value="1"/>
</dbReference>
<dbReference type="EC" id="4.1.1.49" evidence="3 10"/>
<dbReference type="GO" id="GO:0004612">
    <property type="term" value="F:phosphoenolpyruvate carboxykinase (ATP) activity"/>
    <property type="evidence" value="ECO:0007669"/>
    <property type="project" value="UniProtKB-UniRule"/>
</dbReference>
<evidence type="ECO:0000256" key="7">
    <source>
        <dbReference type="ARBA" id="ARBA00022840"/>
    </source>
</evidence>
<keyword evidence="4 10" id="KW-0312">Gluconeogenesis</keyword>
<dbReference type="GO" id="GO:0005524">
    <property type="term" value="F:ATP binding"/>
    <property type="evidence" value="ECO:0007669"/>
    <property type="project" value="UniProtKB-UniRule"/>
</dbReference>
<evidence type="ECO:0000256" key="4">
    <source>
        <dbReference type="ARBA" id="ARBA00022432"/>
    </source>
</evidence>
<keyword evidence="10" id="KW-0963">Cytoplasm</keyword>
<dbReference type="NCBIfam" id="NF006821">
    <property type="entry name" value="PRK09344.1-3"/>
    <property type="match status" value="1"/>
</dbReference>
<comment type="pathway">
    <text evidence="1 10">Carbohydrate biosynthesis; gluconeogenesis.</text>
</comment>
<keyword evidence="10" id="KW-0464">Manganese</keyword>
<evidence type="ECO:0000313" key="12">
    <source>
        <dbReference type="Proteomes" id="UP000593892"/>
    </source>
</evidence>
<proteinExistence type="inferred from homology"/>
<feature type="binding site" evidence="10">
    <location>
        <position position="285"/>
    </location>
    <ligand>
        <name>ATP</name>
        <dbReference type="ChEBI" id="CHEBI:30616"/>
    </ligand>
</feature>
<feature type="binding site" evidence="10">
    <location>
        <position position="220"/>
    </location>
    <ligand>
        <name>ATP</name>
        <dbReference type="ChEBI" id="CHEBI:30616"/>
    </ligand>
</feature>
<dbReference type="Pfam" id="PF01293">
    <property type="entry name" value="PEPCK_ATP"/>
    <property type="match status" value="1"/>
</dbReference>
<dbReference type="GO" id="GO:0006094">
    <property type="term" value="P:gluconeogenesis"/>
    <property type="evidence" value="ECO:0007669"/>
    <property type="project" value="UniProtKB-UniRule"/>
</dbReference>
<dbReference type="PIRSF" id="PIRSF006294">
    <property type="entry name" value="PEP_crbxkin"/>
    <property type="match status" value="1"/>
</dbReference>
<dbReference type="SUPFAM" id="SSF53795">
    <property type="entry name" value="PEP carboxykinase-like"/>
    <property type="match status" value="1"/>
</dbReference>
<gene>
    <name evidence="10 11" type="primary">pckA</name>
    <name evidence="11" type="ORF">IRI77_16820</name>
</gene>
<feature type="binding site" evidence="10">
    <location>
        <position position="60"/>
    </location>
    <ligand>
        <name>substrate</name>
    </ligand>
</feature>
<evidence type="ECO:0000256" key="1">
    <source>
        <dbReference type="ARBA" id="ARBA00004742"/>
    </source>
</evidence>
<evidence type="ECO:0000256" key="3">
    <source>
        <dbReference type="ARBA" id="ARBA00012363"/>
    </source>
</evidence>
<feature type="binding site" evidence="10">
    <location>
        <position position="201"/>
    </location>
    <ligand>
        <name>substrate</name>
    </ligand>
</feature>
<keyword evidence="11" id="KW-0808">Transferase</keyword>
<comment type="function">
    <text evidence="10">Involved in the gluconeogenesis. Catalyzes the conversion of oxaloacetate (OAA) to phosphoenolpyruvate (PEP) through direct phosphoryl transfer between the nucleoside triphosphate and OAA.</text>
</comment>
<comment type="catalytic activity">
    <reaction evidence="9 10">
        <text>oxaloacetate + ATP = phosphoenolpyruvate + ADP + CO2</text>
        <dbReference type="Rhea" id="RHEA:18617"/>
        <dbReference type="ChEBI" id="CHEBI:16452"/>
        <dbReference type="ChEBI" id="CHEBI:16526"/>
        <dbReference type="ChEBI" id="CHEBI:30616"/>
        <dbReference type="ChEBI" id="CHEBI:58702"/>
        <dbReference type="ChEBI" id="CHEBI:456216"/>
        <dbReference type="EC" id="4.1.1.49"/>
    </reaction>
</comment>
<keyword evidence="10" id="KW-0479">Metal-binding</keyword>
<keyword evidence="7 10" id="KW-0067">ATP-binding</keyword>
<keyword evidence="11" id="KW-0418">Kinase</keyword>
<dbReference type="InterPro" id="IPR001272">
    <property type="entry name" value="PEP_carboxykinase_ATP"/>
</dbReference>
<feature type="binding site" evidence="10">
    <location>
        <position position="201"/>
    </location>
    <ligand>
        <name>Mn(2+)</name>
        <dbReference type="ChEBI" id="CHEBI:29035"/>
    </ligand>
</feature>
<evidence type="ECO:0000256" key="6">
    <source>
        <dbReference type="ARBA" id="ARBA00022793"/>
    </source>
</evidence>
<dbReference type="KEGG" id="pfer:IRI77_16820"/>
<comment type="caution">
    <text evidence="10">Lacks conserved residue(s) required for the propagation of feature annotation.</text>
</comment>
<comment type="subcellular location">
    <subcellularLocation>
        <location evidence="10">Cytoplasm</location>
    </subcellularLocation>
</comment>
<feature type="binding site" evidence="10">
    <location>
        <position position="195"/>
    </location>
    <ligand>
        <name>substrate</name>
    </ligand>
</feature>
<dbReference type="PROSITE" id="PS00532">
    <property type="entry name" value="PEPCK_ATP"/>
    <property type="match status" value="1"/>
</dbReference>
<keyword evidence="5 10" id="KW-0547">Nucleotide-binding</keyword>
<dbReference type="Gene3D" id="2.170.8.10">
    <property type="entry name" value="Phosphoenolpyruvate Carboxykinase, domain 2"/>
    <property type="match status" value="1"/>
</dbReference>
<dbReference type="PANTHER" id="PTHR30031">
    <property type="entry name" value="PHOSPHOENOLPYRUVATE CARBOXYKINASE ATP"/>
    <property type="match status" value="1"/>
</dbReference>
<keyword evidence="6 10" id="KW-0210">Decarboxylase</keyword>
<dbReference type="GO" id="GO:0046872">
    <property type="term" value="F:metal ion binding"/>
    <property type="evidence" value="ECO:0007669"/>
    <property type="project" value="UniProtKB-KW"/>
</dbReference>
<sequence>MSITGVCPSNHTLESLGLRPTTQWWNLGTGRLTEMALQRQEGVLAGNGALVVRTGQFTGRSPKDKFIVRDSYTESTVAWGSVNQPLTPGQFDGIWARVQQFLDGREVFVADLKAGADSNFTMPIRVVTQRAWHSMFARQLFIKPDLAELAAHVPDFTIVFAPEFTCDPKTDGTNSETCICVNFTRRMVLILGTFYAGEMKKSVFTILNHLLPERDVLPMHCSANVGAHKKVALFFGLSGTGKTTLSADKERRLIGDDEHGWSDTGVFNFEGGCYAKCIRLSREAEPQIFDAIRFGCVLENVVIDPETRILNYDSEEFTENTRAAYRAQYISNALVPGLGGHPSDVVFLTADAFGVLPPISKLTPQQAMYHFLSGYTARLAGTERGLGKEPQATFSSCFGEPFLPRSPLEYARMLGEKLERHKARVWLVNTGWVAGSAGVGHRMKLAHTRAMVNAAIEGELGDVPVKAHPVFQVQVPEFCPGVPTEVLDARGMWADKAAYDAATRDLASRFHKNFSSKFGSVGEDIAAAGPIVD</sequence>
<keyword evidence="8 10" id="KW-0456">Lyase</keyword>
<dbReference type="HAMAP" id="MF_00453">
    <property type="entry name" value="PEPCK_ATP"/>
    <property type="match status" value="1"/>
</dbReference>
<evidence type="ECO:0000256" key="5">
    <source>
        <dbReference type="ARBA" id="ARBA00022741"/>
    </source>
</evidence>
<feature type="binding site" evidence="10">
    <location>
        <begin position="236"/>
        <end position="244"/>
    </location>
    <ligand>
        <name>ATP</name>
        <dbReference type="ChEBI" id="CHEBI:30616"/>
    </ligand>
</feature>
<keyword evidence="11" id="KW-0670">Pyruvate</keyword>
<feature type="binding site" evidence="10">
    <location>
        <position position="220"/>
    </location>
    <ligand>
        <name>Mn(2+)</name>
        <dbReference type="ChEBI" id="CHEBI:29035"/>
    </ligand>
</feature>
<name>A0A7S7NXH0_PALFE</name>
<dbReference type="GO" id="GO:0005829">
    <property type="term" value="C:cytosol"/>
    <property type="evidence" value="ECO:0007669"/>
    <property type="project" value="TreeGrafter"/>
</dbReference>
<accession>A0A7S7NXH0</accession>
<feature type="binding site" evidence="10">
    <location>
        <position position="201"/>
    </location>
    <ligand>
        <name>ATP</name>
        <dbReference type="ChEBI" id="CHEBI:30616"/>
    </ligand>
</feature>
<evidence type="ECO:0000256" key="10">
    <source>
        <dbReference type="HAMAP-Rule" id="MF_00453"/>
    </source>
</evidence>
<dbReference type="GO" id="GO:0016301">
    <property type="term" value="F:kinase activity"/>
    <property type="evidence" value="ECO:0007669"/>
    <property type="project" value="UniProtKB-KW"/>
</dbReference>
<evidence type="ECO:0000256" key="9">
    <source>
        <dbReference type="ARBA" id="ARBA00047371"/>
    </source>
</evidence>
<evidence type="ECO:0000256" key="2">
    <source>
        <dbReference type="ARBA" id="ARBA00006052"/>
    </source>
</evidence>
<feature type="binding site" evidence="10">
    <location>
        <position position="322"/>
    </location>
    <ligand>
        <name>ATP</name>
        <dbReference type="ChEBI" id="CHEBI:30616"/>
    </ligand>
</feature>
<comment type="similarity">
    <text evidence="2 10">Belongs to the phosphoenolpyruvate carboxykinase (ATP) family.</text>
</comment>
<dbReference type="InterPro" id="IPR008210">
    <property type="entry name" value="PEP_carboxykinase_N"/>
</dbReference>
<dbReference type="InterPro" id="IPR013035">
    <property type="entry name" value="PEP_carboxykinase_C"/>
</dbReference>
<dbReference type="AlphaFoldDB" id="A0A7S7NXH0"/>
<organism evidence="11 12">
    <name type="scientific">Paludibaculum fermentans</name>
    <dbReference type="NCBI Taxonomy" id="1473598"/>
    <lineage>
        <taxon>Bacteria</taxon>
        <taxon>Pseudomonadati</taxon>
        <taxon>Acidobacteriota</taxon>
        <taxon>Terriglobia</taxon>
        <taxon>Bryobacterales</taxon>
        <taxon>Bryobacteraceae</taxon>
        <taxon>Paludibaculum</taxon>
    </lineage>
</organism>
<comment type="cofactor">
    <cofactor evidence="10">
        <name>Mn(2+)</name>
        <dbReference type="ChEBI" id="CHEBI:29035"/>
    </cofactor>
    <text evidence="10">Binds 1 Mn(2+) ion per subunit.</text>
</comment>
<feature type="binding site" evidence="10">
    <location>
        <position position="257"/>
    </location>
    <ligand>
        <name>Mn(2+)</name>
        <dbReference type="ChEBI" id="CHEBI:29035"/>
    </ligand>
</feature>
<feature type="binding site" evidence="10">
    <location>
        <position position="322"/>
    </location>
    <ligand>
        <name>substrate</name>
    </ligand>
</feature>
<dbReference type="PANTHER" id="PTHR30031:SF0">
    <property type="entry name" value="PHOSPHOENOLPYRUVATE CARBOXYKINASE (ATP)"/>
    <property type="match status" value="1"/>
</dbReference>
<reference evidence="11 12" key="1">
    <citation type="submission" date="2020-10" db="EMBL/GenBank/DDBJ databases">
        <title>Complete genome sequence of Paludibaculum fermentans P105T, a facultatively anaerobic acidobacterium capable of dissimilatory Fe(III) reduction.</title>
        <authorList>
            <person name="Dedysh S.N."/>
            <person name="Beletsky A.V."/>
            <person name="Kulichevskaya I.S."/>
            <person name="Mardanov A.V."/>
            <person name="Ravin N.V."/>
        </authorList>
    </citation>
    <scope>NUCLEOTIDE SEQUENCE [LARGE SCALE GENOMIC DNA]</scope>
    <source>
        <strain evidence="11 12">P105</strain>
    </source>
</reference>
<keyword evidence="12" id="KW-1185">Reference proteome</keyword>
<dbReference type="UniPathway" id="UPA00138"/>
<dbReference type="Proteomes" id="UP000593892">
    <property type="component" value="Chromosome"/>
</dbReference>
<dbReference type="SUPFAM" id="SSF68923">
    <property type="entry name" value="PEP carboxykinase N-terminal domain"/>
    <property type="match status" value="1"/>
</dbReference>